<dbReference type="OrthoDB" id="2286242at2759"/>
<name>A0A9Q1BTR1_HOLLE</name>
<keyword evidence="3" id="KW-1185">Reference proteome</keyword>
<proteinExistence type="predicted"/>
<comment type="caution">
    <text evidence="2">The sequence shown here is derived from an EMBL/GenBank/DDBJ whole genome shotgun (WGS) entry which is preliminary data.</text>
</comment>
<sequence>MLLEDKRERPRDKKTTDPYTGNCQNQQNDKRKVHSKGKKSCGNCPTRHPFGACPAHGKTCNICGNLNHHARCCRSTMVKQSTFKYTPEADEEILCMFQEEVEKFAHSVVCGLPMTDKRFKEVQSCQWKIRLPRSKVFLLGGLATYVKGVP</sequence>
<feature type="compositionally biased region" description="Basic and acidic residues" evidence="1">
    <location>
        <begin position="1"/>
        <end position="16"/>
    </location>
</feature>
<evidence type="ECO:0000313" key="2">
    <source>
        <dbReference type="EMBL" id="KAJ8032419.1"/>
    </source>
</evidence>
<feature type="region of interest" description="Disordered" evidence="1">
    <location>
        <begin position="1"/>
        <end position="41"/>
    </location>
</feature>
<protein>
    <submittedName>
        <fullName evidence="2">Uncharacterized protein</fullName>
    </submittedName>
</protein>
<accession>A0A9Q1BTR1</accession>
<feature type="compositionally biased region" description="Polar residues" evidence="1">
    <location>
        <begin position="17"/>
        <end position="27"/>
    </location>
</feature>
<dbReference type="EMBL" id="JAIZAY010000012">
    <property type="protein sequence ID" value="KAJ8032419.1"/>
    <property type="molecule type" value="Genomic_DNA"/>
</dbReference>
<evidence type="ECO:0000256" key="1">
    <source>
        <dbReference type="SAM" id="MobiDB-lite"/>
    </source>
</evidence>
<gene>
    <name evidence="2" type="ORF">HOLleu_25937</name>
</gene>
<evidence type="ECO:0000313" key="3">
    <source>
        <dbReference type="Proteomes" id="UP001152320"/>
    </source>
</evidence>
<dbReference type="Proteomes" id="UP001152320">
    <property type="component" value="Chromosome 12"/>
</dbReference>
<reference evidence="2" key="1">
    <citation type="submission" date="2021-10" db="EMBL/GenBank/DDBJ databases">
        <title>Tropical sea cucumber genome reveals ecological adaptation and Cuvierian tubules defense mechanism.</title>
        <authorList>
            <person name="Chen T."/>
        </authorList>
    </citation>
    <scope>NUCLEOTIDE SEQUENCE</scope>
    <source>
        <strain evidence="2">Nanhai2018</strain>
        <tissue evidence="2">Muscle</tissue>
    </source>
</reference>
<dbReference type="AlphaFoldDB" id="A0A9Q1BTR1"/>
<organism evidence="2 3">
    <name type="scientific">Holothuria leucospilota</name>
    <name type="common">Black long sea cucumber</name>
    <name type="synonym">Mertensiothuria leucospilota</name>
    <dbReference type="NCBI Taxonomy" id="206669"/>
    <lineage>
        <taxon>Eukaryota</taxon>
        <taxon>Metazoa</taxon>
        <taxon>Echinodermata</taxon>
        <taxon>Eleutherozoa</taxon>
        <taxon>Echinozoa</taxon>
        <taxon>Holothuroidea</taxon>
        <taxon>Aspidochirotacea</taxon>
        <taxon>Aspidochirotida</taxon>
        <taxon>Holothuriidae</taxon>
        <taxon>Holothuria</taxon>
    </lineage>
</organism>